<evidence type="ECO:0000256" key="2">
    <source>
        <dbReference type="ARBA" id="ARBA00035294"/>
    </source>
</evidence>
<proteinExistence type="inferred from homology"/>
<keyword evidence="3" id="KW-0694">RNA-binding</keyword>
<dbReference type="SUPFAM" id="SSF54995">
    <property type="entry name" value="Ribosomal protein S6"/>
    <property type="match status" value="1"/>
</dbReference>
<gene>
    <name evidence="3" type="primary">rpsF</name>
    <name evidence="4" type="ORF">A3C67_01110</name>
</gene>
<evidence type="ECO:0000313" key="4">
    <source>
        <dbReference type="EMBL" id="OGI75949.1"/>
    </source>
</evidence>
<accession>A0A1F6W244</accession>
<dbReference type="GO" id="GO:1990904">
    <property type="term" value="C:ribonucleoprotein complex"/>
    <property type="evidence" value="ECO:0007669"/>
    <property type="project" value="UniProtKB-KW"/>
</dbReference>
<dbReference type="AlphaFoldDB" id="A0A1F6W244"/>
<dbReference type="GO" id="GO:0005840">
    <property type="term" value="C:ribosome"/>
    <property type="evidence" value="ECO:0007669"/>
    <property type="project" value="UniProtKB-KW"/>
</dbReference>
<evidence type="ECO:0000256" key="1">
    <source>
        <dbReference type="ARBA" id="ARBA00009512"/>
    </source>
</evidence>
<keyword evidence="3" id="KW-0699">rRNA-binding</keyword>
<dbReference type="Pfam" id="PF01250">
    <property type="entry name" value="Ribosomal_S6"/>
    <property type="match status" value="1"/>
</dbReference>
<sequence length="168" mass="19103">MPEPEIKDENENKEEAEPRVYELGYLLVPTISEENVPASYGNLKELVASFSGTLITDEIPKKVALAYIMQKTLANVRNKFNTAYFGWVKFQMNADKVLELKKKLDLHPDLIRFLILKTVKENTIAAKRFVGRDSAYRKTPSARKTEGEEAVPINKEEIDKEIDAMVAV</sequence>
<dbReference type="STRING" id="1801756.A3C67_01110"/>
<dbReference type="EMBL" id="MFUG01000013">
    <property type="protein sequence ID" value="OGI75949.1"/>
    <property type="molecule type" value="Genomic_DNA"/>
</dbReference>
<dbReference type="InterPro" id="IPR020814">
    <property type="entry name" value="Ribosomal_S6_plastid/chlpt"/>
</dbReference>
<dbReference type="Gene3D" id="3.30.70.60">
    <property type="match status" value="1"/>
</dbReference>
<protein>
    <recommendedName>
        <fullName evidence="2 3">Small ribosomal subunit protein bS6</fullName>
    </recommendedName>
</protein>
<keyword evidence="3" id="KW-0689">Ribosomal protein</keyword>
<reference evidence="4 5" key="1">
    <citation type="journal article" date="2016" name="Nat. Commun.">
        <title>Thousands of microbial genomes shed light on interconnected biogeochemical processes in an aquifer system.</title>
        <authorList>
            <person name="Anantharaman K."/>
            <person name="Brown C.T."/>
            <person name="Hug L.A."/>
            <person name="Sharon I."/>
            <person name="Castelle C.J."/>
            <person name="Probst A.J."/>
            <person name="Thomas B.C."/>
            <person name="Singh A."/>
            <person name="Wilkins M.J."/>
            <person name="Karaoz U."/>
            <person name="Brodie E.L."/>
            <person name="Williams K.H."/>
            <person name="Hubbard S.S."/>
            <person name="Banfield J.F."/>
        </authorList>
    </citation>
    <scope>NUCLEOTIDE SEQUENCE [LARGE SCALE GENOMIC DNA]</scope>
</reference>
<dbReference type="GO" id="GO:0006412">
    <property type="term" value="P:translation"/>
    <property type="evidence" value="ECO:0007669"/>
    <property type="project" value="UniProtKB-UniRule"/>
</dbReference>
<keyword evidence="3" id="KW-0687">Ribonucleoprotein</keyword>
<evidence type="ECO:0000256" key="3">
    <source>
        <dbReference type="HAMAP-Rule" id="MF_00360"/>
    </source>
</evidence>
<name>A0A1F6W244_9BACT</name>
<dbReference type="HAMAP" id="MF_00360">
    <property type="entry name" value="Ribosomal_bS6"/>
    <property type="match status" value="1"/>
</dbReference>
<dbReference type="GO" id="GO:0019843">
    <property type="term" value="F:rRNA binding"/>
    <property type="evidence" value="ECO:0007669"/>
    <property type="project" value="UniProtKB-UniRule"/>
</dbReference>
<dbReference type="InterPro" id="IPR014717">
    <property type="entry name" value="Transl_elong_EF1B/ribsomal_bS6"/>
</dbReference>
<comment type="function">
    <text evidence="3">Binds together with bS18 to 16S ribosomal RNA.</text>
</comment>
<dbReference type="GO" id="GO:0003735">
    <property type="term" value="F:structural constituent of ribosome"/>
    <property type="evidence" value="ECO:0007669"/>
    <property type="project" value="InterPro"/>
</dbReference>
<dbReference type="InterPro" id="IPR000529">
    <property type="entry name" value="Ribosomal_bS6"/>
</dbReference>
<evidence type="ECO:0000313" key="5">
    <source>
        <dbReference type="Proteomes" id="UP000179275"/>
    </source>
</evidence>
<comment type="caution">
    <text evidence="4">The sequence shown here is derived from an EMBL/GenBank/DDBJ whole genome shotgun (WGS) entry which is preliminary data.</text>
</comment>
<organism evidence="4 5">
    <name type="scientific">Candidatus Nomurabacteria bacterium RIFCSPHIGHO2_02_FULL_42_19</name>
    <dbReference type="NCBI Taxonomy" id="1801756"/>
    <lineage>
        <taxon>Bacteria</taxon>
        <taxon>Candidatus Nomuraibacteriota</taxon>
    </lineage>
</organism>
<comment type="similarity">
    <text evidence="1 3">Belongs to the bacterial ribosomal protein bS6 family.</text>
</comment>
<dbReference type="InterPro" id="IPR035980">
    <property type="entry name" value="Ribosomal_bS6_sf"/>
</dbReference>
<dbReference type="Proteomes" id="UP000179275">
    <property type="component" value="Unassembled WGS sequence"/>
</dbReference>